<proteinExistence type="predicted"/>
<evidence type="ECO:0000313" key="3">
    <source>
        <dbReference type="Proteomes" id="UP000321412"/>
    </source>
</evidence>
<feature type="transmembrane region" description="Helical" evidence="1">
    <location>
        <begin position="94"/>
        <end position="113"/>
    </location>
</feature>
<dbReference type="Proteomes" id="UP000321412">
    <property type="component" value="Unassembled WGS sequence"/>
</dbReference>
<dbReference type="AlphaFoldDB" id="A0A5C6XE72"/>
<accession>A0A5C6XE72</accession>
<gene>
    <name evidence="2" type="ORF">FRC98_15835</name>
</gene>
<reference evidence="2 3" key="1">
    <citation type="submission" date="2019-08" db="EMBL/GenBank/DDBJ databases">
        <title>Bradymonadales sp. TMQ4.</title>
        <authorList>
            <person name="Liang Q."/>
        </authorList>
    </citation>
    <scope>NUCLEOTIDE SEQUENCE [LARGE SCALE GENOMIC DNA]</scope>
    <source>
        <strain evidence="2 3">TMQ4</strain>
    </source>
</reference>
<dbReference type="OrthoDB" id="5515993at2"/>
<feature type="transmembrane region" description="Helical" evidence="1">
    <location>
        <begin position="20"/>
        <end position="43"/>
    </location>
</feature>
<keyword evidence="1" id="KW-0472">Membrane</keyword>
<name>A0A5C6XE72_9DELT</name>
<evidence type="ECO:0000313" key="2">
    <source>
        <dbReference type="EMBL" id="TXD35675.1"/>
    </source>
</evidence>
<keyword evidence="3" id="KW-1185">Reference proteome</keyword>
<sequence length="120" mass="12747">MAVSVASRDDSLVVGVLYRWLSLLGMAMALSGVALEFLLTGVIRSGLWAPSELWGGVRSLDVSVLTTMGVWLLIAGPSVGLVILAWRALGSRRWMQGMLAVLVLVIVVLSVPLKMSLKGA</sequence>
<organism evidence="2 3">
    <name type="scientific">Lujinxingia vulgaris</name>
    <dbReference type="NCBI Taxonomy" id="2600176"/>
    <lineage>
        <taxon>Bacteria</taxon>
        <taxon>Deltaproteobacteria</taxon>
        <taxon>Bradymonadales</taxon>
        <taxon>Lujinxingiaceae</taxon>
        <taxon>Lujinxingia</taxon>
    </lineage>
</organism>
<keyword evidence="1" id="KW-1133">Transmembrane helix</keyword>
<dbReference type="EMBL" id="VOSM01000008">
    <property type="protein sequence ID" value="TXD35675.1"/>
    <property type="molecule type" value="Genomic_DNA"/>
</dbReference>
<protein>
    <submittedName>
        <fullName evidence="2">DUF1634 domain-containing protein</fullName>
    </submittedName>
</protein>
<keyword evidence="1" id="KW-0812">Transmembrane</keyword>
<feature type="transmembrane region" description="Helical" evidence="1">
    <location>
        <begin position="64"/>
        <end position="88"/>
    </location>
</feature>
<dbReference type="RefSeq" id="WP_146982414.1">
    <property type="nucleotide sequence ID" value="NZ_VOSM01000008.1"/>
</dbReference>
<comment type="caution">
    <text evidence="2">The sequence shown here is derived from an EMBL/GenBank/DDBJ whole genome shotgun (WGS) entry which is preliminary data.</text>
</comment>
<evidence type="ECO:0000256" key="1">
    <source>
        <dbReference type="SAM" id="Phobius"/>
    </source>
</evidence>